<feature type="domain" description="FAD-binding PCMH-type" evidence="6">
    <location>
        <begin position="33"/>
        <end position="205"/>
    </location>
</feature>
<accession>A0AAD5YQ07</accession>
<dbReference type="PANTHER" id="PTHR42973">
    <property type="entry name" value="BINDING OXIDOREDUCTASE, PUTATIVE (AFU_ORTHOLOGUE AFUA_1G17690)-RELATED"/>
    <property type="match status" value="1"/>
</dbReference>
<dbReference type="AlphaFoldDB" id="A0AAD5YQ07"/>
<dbReference type="InterPro" id="IPR012951">
    <property type="entry name" value="BBE"/>
</dbReference>
<evidence type="ECO:0000256" key="4">
    <source>
        <dbReference type="ARBA" id="ARBA00022827"/>
    </source>
</evidence>
<dbReference type="Proteomes" id="UP001213000">
    <property type="component" value="Unassembled WGS sequence"/>
</dbReference>
<keyword evidence="8" id="KW-1185">Reference proteome</keyword>
<proteinExistence type="inferred from homology"/>
<dbReference type="PANTHER" id="PTHR42973:SF39">
    <property type="entry name" value="FAD-BINDING PCMH-TYPE DOMAIN-CONTAINING PROTEIN"/>
    <property type="match status" value="1"/>
</dbReference>
<organism evidence="7 8">
    <name type="scientific">Leucocoprinus birnbaumii</name>
    <dbReference type="NCBI Taxonomy" id="56174"/>
    <lineage>
        <taxon>Eukaryota</taxon>
        <taxon>Fungi</taxon>
        <taxon>Dikarya</taxon>
        <taxon>Basidiomycota</taxon>
        <taxon>Agaricomycotina</taxon>
        <taxon>Agaricomycetes</taxon>
        <taxon>Agaricomycetidae</taxon>
        <taxon>Agaricales</taxon>
        <taxon>Agaricineae</taxon>
        <taxon>Agaricaceae</taxon>
        <taxon>Leucocoprinus</taxon>
    </lineage>
</organism>
<dbReference type="GO" id="GO:0016491">
    <property type="term" value="F:oxidoreductase activity"/>
    <property type="evidence" value="ECO:0007669"/>
    <property type="project" value="UniProtKB-KW"/>
</dbReference>
<evidence type="ECO:0000259" key="6">
    <source>
        <dbReference type="PROSITE" id="PS51387"/>
    </source>
</evidence>
<evidence type="ECO:0000313" key="8">
    <source>
        <dbReference type="Proteomes" id="UP001213000"/>
    </source>
</evidence>
<dbReference type="InterPro" id="IPR006094">
    <property type="entry name" value="Oxid_FAD_bind_N"/>
</dbReference>
<evidence type="ECO:0000256" key="3">
    <source>
        <dbReference type="ARBA" id="ARBA00022630"/>
    </source>
</evidence>
<dbReference type="EMBL" id="JANIEX010000538">
    <property type="protein sequence ID" value="KAJ3565810.1"/>
    <property type="molecule type" value="Genomic_DNA"/>
</dbReference>
<evidence type="ECO:0000256" key="1">
    <source>
        <dbReference type="ARBA" id="ARBA00001974"/>
    </source>
</evidence>
<sequence>MASAAGLLSHIKGDVITPDHPEYNQSIYRWARNAQKKAAFVVFVKDEADVSAAILFAKENSIPIAIRGGGHSPFGASSVEGGLVIDLSRYLNGVRVDPAKRLAFVGGGALWETVDQTTIVHGLGTVGGTVNHTGVGGLILGGGFGWLSGEHGLTIDNLLQVTIVSADGTVRKANKEENPDLYFGVRGGGSNFGVVTELVMALHPQRKTVFAGTVIFQGNQLENLVKIAQEWYPNASPKEAMFLYITCESDGTPVVMCQLFFNGSEEEGRANFKRFYDVGSTADLAKEVPYEILNGLQNPYVLPDYGTYWKGVAHKGPEVKDMLNTQQKALEVVKGGRFMVQVLYEWIPLNKINSVPMHATAYRRIPDPNCMVIIRWPGEAHSDEKVDDARTVAYQIASCVVGGESNLKDAKSQGYANYDPEGILGDKVRVKDKAQVVFGENYPALQKIKKQYDPDNIFNRCGFRFCLTESGLNQPSKAGVQTPVMGQRVQGDVVTPDHPEYPKSIRRWAINAERQAAVVIFVKDEADIATVLSYVRDHKIPFAICGGGHSASGASSVTGGLVIDLSRYIDGVRVDPEERLAYVGGGALWGTVDRTAIQYGLATVCGTVEHTGVGGFVFRPFFAHLGSEYPRLSDLLSVGGDGWLCPEYGLVIDNLVQVTVVSADGVTRKASETENPDLFFGVRGGGCNFGIVTEFVLRLHPQRRTVYAGTYRFSADKLKAVVEATQAWLPTVSTKEGIIMMPTCQPDGTPVIICYLFFNGSEDEGRARFKWLFDIGPFQDTTGEMPFEKLNAMQESVTDHGNGVYWKGLTVKCPDYEAMARAHKRIAEVCEDGRFTAVAIYEWWSLDKIMSVPPEKTVFHRHPNYLCLVLIGWRGETNSEEKVHEARKYAHEVAELVVAGLTDMSDPQNRGYNNYDNEGVKDAKEEIPDKAKINFGVHYPTLQKIKKKYDPENIFNRWLAITPAD</sequence>
<dbReference type="InterPro" id="IPR016166">
    <property type="entry name" value="FAD-bd_PCMH"/>
</dbReference>
<comment type="cofactor">
    <cofactor evidence="1">
        <name>FAD</name>
        <dbReference type="ChEBI" id="CHEBI:57692"/>
    </cofactor>
</comment>
<keyword evidence="4" id="KW-0274">FAD</keyword>
<dbReference type="PROSITE" id="PS51387">
    <property type="entry name" value="FAD_PCMH"/>
    <property type="match status" value="2"/>
</dbReference>
<reference evidence="7" key="1">
    <citation type="submission" date="2022-07" db="EMBL/GenBank/DDBJ databases">
        <title>Genome Sequence of Leucocoprinus birnbaumii.</title>
        <authorList>
            <person name="Buettner E."/>
        </authorList>
    </citation>
    <scope>NUCLEOTIDE SEQUENCE</scope>
    <source>
        <strain evidence="7">VT141</strain>
    </source>
</reference>
<keyword evidence="5" id="KW-0560">Oxidoreductase</keyword>
<dbReference type="InterPro" id="IPR016169">
    <property type="entry name" value="FAD-bd_PCMH_sub2"/>
</dbReference>
<comment type="similarity">
    <text evidence="2">Belongs to the oxygen-dependent FAD-linked oxidoreductase family.</text>
</comment>
<dbReference type="SUPFAM" id="SSF56176">
    <property type="entry name" value="FAD-binding/transporter-associated domain-like"/>
    <property type="match status" value="2"/>
</dbReference>
<dbReference type="Gene3D" id="3.30.43.10">
    <property type="entry name" value="Uridine Diphospho-n-acetylenolpyruvylglucosamine Reductase, domain 2"/>
    <property type="match status" value="2"/>
</dbReference>
<evidence type="ECO:0000256" key="5">
    <source>
        <dbReference type="ARBA" id="ARBA00023002"/>
    </source>
</evidence>
<dbReference type="InterPro" id="IPR036318">
    <property type="entry name" value="FAD-bd_PCMH-like_sf"/>
</dbReference>
<name>A0AAD5YQ07_9AGAR</name>
<comment type="caution">
    <text evidence="7">The sequence shown here is derived from an EMBL/GenBank/DDBJ whole genome shotgun (WGS) entry which is preliminary data.</text>
</comment>
<dbReference type="Pfam" id="PF01565">
    <property type="entry name" value="FAD_binding_4"/>
    <property type="match status" value="2"/>
</dbReference>
<dbReference type="InterPro" id="IPR016167">
    <property type="entry name" value="FAD-bd_PCMH_sub1"/>
</dbReference>
<gene>
    <name evidence="7" type="ORF">NP233_g7401</name>
</gene>
<dbReference type="GO" id="GO:0071949">
    <property type="term" value="F:FAD binding"/>
    <property type="evidence" value="ECO:0007669"/>
    <property type="project" value="InterPro"/>
</dbReference>
<protein>
    <recommendedName>
        <fullName evidence="6">FAD-binding PCMH-type domain-containing protein</fullName>
    </recommendedName>
</protein>
<evidence type="ECO:0000256" key="2">
    <source>
        <dbReference type="ARBA" id="ARBA00005466"/>
    </source>
</evidence>
<feature type="domain" description="FAD-binding PCMH-type" evidence="6">
    <location>
        <begin position="511"/>
        <end position="702"/>
    </location>
</feature>
<dbReference type="Gene3D" id="3.30.465.10">
    <property type="match status" value="2"/>
</dbReference>
<evidence type="ECO:0000313" key="7">
    <source>
        <dbReference type="EMBL" id="KAJ3565810.1"/>
    </source>
</evidence>
<keyword evidence="3" id="KW-0285">Flavoprotein</keyword>
<dbReference type="Pfam" id="PF08031">
    <property type="entry name" value="BBE"/>
    <property type="match status" value="2"/>
</dbReference>
<dbReference type="Gene3D" id="3.40.462.20">
    <property type="match status" value="2"/>
</dbReference>
<dbReference type="InterPro" id="IPR050416">
    <property type="entry name" value="FAD-linked_Oxidoreductase"/>
</dbReference>